<dbReference type="PANTHER" id="PTHR21022:SF19">
    <property type="entry name" value="PREPHENATE DEHYDRATASE-RELATED"/>
    <property type="match status" value="1"/>
</dbReference>
<dbReference type="GO" id="GO:0009094">
    <property type="term" value="P:L-phenylalanine biosynthetic process"/>
    <property type="evidence" value="ECO:0007669"/>
    <property type="project" value="UniProtKB-UniPathway"/>
</dbReference>
<protein>
    <recommendedName>
        <fullName evidence="2">prephenate dehydratase</fullName>
        <ecNumber evidence="2">4.2.1.51</ecNumber>
    </recommendedName>
</protein>
<keyword evidence="6" id="KW-0456">Lyase</keyword>
<keyword evidence="3" id="KW-0028">Amino-acid biosynthesis</keyword>
<dbReference type="KEGG" id="pfm:Pyrfu_1264"/>
<evidence type="ECO:0000256" key="1">
    <source>
        <dbReference type="ARBA" id="ARBA00004741"/>
    </source>
</evidence>
<dbReference type="InterPro" id="IPR045865">
    <property type="entry name" value="ACT-like_dom_sf"/>
</dbReference>
<dbReference type="PROSITE" id="PS51171">
    <property type="entry name" value="PREPHENATE_DEHYDR_3"/>
    <property type="match status" value="1"/>
</dbReference>
<dbReference type="Pfam" id="PF00800">
    <property type="entry name" value="PDT"/>
    <property type="match status" value="1"/>
</dbReference>
<dbReference type="STRING" id="694429.Pyrfu_1264"/>
<dbReference type="HOGENOM" id="CLU_035008_0_2_2"/>
<dbReference type="Pfam" id="PF01842">
    <property type="entry name" value="ACT"/>
    <property type="match status" value="1"/>
</dbReference>
<dbReference type="PANTHER" id="PTHR21022">
    <property type="entry name" value="PREPHENATE DEHYDRATASE P PROTEIN"/>
    <property type="match status" value="1"/>
</dbReference>
<evidence type="ECO:0000256" key="4">
    <source>
        <dbReference type="ARBA" id="ARBA00023141"/>
    </source>
</evidence>
<keyword evidence="10" id="KW-1185">Reference proteome</keyword>
<name>G0EG98_PYRF1</name>
<dbReference type="CDD" id="cd13630">
    <property type="entry name" value="PBP2_PDT_1"/>
    <property type="match status" value="1"/>
</dbReference>
<accession>G0EG98</accession>
<dbReference type="SUPFAM" id="SSF53850">
    <property type="entry name" value="Periplasmic binding protein-like II"/>
    <property type="match status" value="1"/>
</dbReference>
<evidence type="ECO:0000256" key="5">
    <source>
        <dbReference type="ARBA" id="ARBA00023222"/>
    </source>
</evidence>
<dbReference type="InterPro" id="IPR008242">
    <property type="entry name" value="Chor_mutase/pphenate_deHydtase"/>
</dbReference>
<evidence type="ECO:0000313" key="9">
    <source>
        <dbReference type="EMBL" id="AEM39123.1"/>
    </source>
</evidence>
<dbReference type="AlphaFoldDB" id="G0EG98"/>
<proteinExistence type="predicted"/>
<comment type="pathway">
    <text evidence="1">Amino-acid biosynthesis; L-phenylalanine biosynthesis; phenylpyruvate from prephenate: step 1/1.</text>
</comment>
<organism evidence="9 10">
    <name type="scientific">Pyrolobus fumarii (strain DSM 11204 / 1A)</name>
    <dbReference type="NCBI Taxonomy" id="694429"/>
    <lineage>
        <taxon>Archaea</taxon>
        <taxon>Thermoproteota</taxon>
        <taxon>Thermoprotei</taxon>
        <taxon>Desulfurococcales</taxon>
        <taxon>Pyrodictiaceae</taxon>
        <taxon>Pyrolobus</taxon>
    </lineage>
</organism>
<dbReference type="CDD" id="cd04905">
    <property type="entry name" value="ACT_CM-PDT"/>
    <property type="match status" value="1"/>
</dbReference>
<dbReference type="EMBL" id="CP002838">
    <property type="protein sequence ID" value="AEM39123.1"/>
    <property type="molecule type" value="Genomic_DNA"/>
</dbReference>
<dbReference type="InterPro" id="IPR002912">
    <property type="entry name" value="ACT_dom"/>
</dbReference>
<dbReference type="NCBIfam" id="NF008865">
    <property type="entry name" value="PRK11898.1"/>
    <property type="match status" value="1"/>
</dbReference>
<dbReference type="eggNOG" id="arCOG00255">
    <property type="taxonomic scope" value="Archaea"/>
</dbReference>
<dbReference type="GO" id="GO:0005737">
    <property type="term" value="C:cytoplasm"/>
    <property type="evidence" value="ECO:0007669"/>
    <property type="project" value="TreeGrafter"/>
</dbReference>
<feature type="domain" description="Prephenate dehydratase" evidence="7">
    <location>
        <begin position="56"/>
        <end position="230"/>
    </location>
</feature>
<dbReference type="InterPro" id="IPR001086">
    <property type="entry name" value="Preph_deHydtase"/>
</dbReference>
<keyword evidence="4" id="KW-0057">Aromatic amino acid biosynthesis</keyword>
<keyword evidence="5" id="KW-0584">Phenylalanine biosynthesis</keyword>
<dbReference type="PIRSF" id="PIRSF001500">
    <property type="entry name" value="Chor_mut_pdt_Ppr"/>
    <property type="match status" value="1"/>
</dbReference>
<evidence type="ECO:0000313" key="10">
    <source>
        <dbReference type="Proteomes" id="UP000001037"/>
    </source>
</evidence>
<evidence type="ECO:0000256" key="3">
    <source>
        <dbReference type="ARBA" id="ARBA00022605"/>
    </source>
</evidence>
<dbReference type="Proteomes" id="UP000001037">
    <property type="component" value="Chromosome"/>
</dbReference>
<evidence type="ECO:0000256" key="2">
    <source>
        <dbReference type="ARBA" id="ARBA00013147"/>
    </source>
</evidence>
<dbReference type="FunCoup" id="G0EG98">
    <property type="interactions" value="79"/>
</dbReference>
<gene>
    <name evidence="9" type="ordered locus">Pyrfu_1264</name>
</gene>
<dbReference type="Gene3D" id="3.30.70.260">
    <property type="match status" value="1"/>
</dbReference>
<feature type="domain" description="ACT" evidence="8">
    <location>
        <begin position="241"/>
        <end position="316"/>
    </location>
</feature>
<dbReference type="UniPathway" id="UPA00121">
    <property type="reaction ID" value="UER00345"/>
</dbReference>
<evidence type="ECO:0000256" key="6">
    <source>
        <dbReference type="ARBA" id="ARBA00023239"/>
    </source>
</evidence>
<sequence>MGEELGRALRELIEAAVRLEEVARRVGPPPVPEDTPGWLRPALVRLVGLAAGGSPRVSFLGPRGSFSHEAVRAVFGGAAREMPAHSISAAVTMLVEGVVDYAVVPYENSIEGPVGETLRALAESADVVRVWAEYVHPIVLVLAARSDGEVRKVYGHPHALGEARDWLERNLPHAELIPVASTSKAAEMAAREDGAAAVCSRLAAELYGLRIVAEGLATRPNFTRFLVLHHRDNPETGSKTSIVAAVRHEPGSLYRLLEVFAERRINLTMIYSYPVPGSPWSYYFFIDMEGSRRDEKIREALEEAEKRALWLRVLGSYPVLHG</sequence>
<dbReference type="EC" id="4.2.1.51" evidence="2"/>
<dbReference type="PROSITE" id="PS51671">
    <property type="entry name" value="ACT"/>
    <property type="match status" value="1"/>
</dbReference>
<dbReference type="SUPFAM" id="SSF55021">
    <property type="entry name" value="ACT-like"/>
    <property type="match status" value="1"/>
</dbReference>
<dbReference type="Gene3D" id="3.40.190.10">
    <property type="entry name" value="Periplasmic binding protein-like II"/>
    <property type="match status" value="2"/>
</dbReference>
<dbReference type="InParanoid" id="G0EG98"/>
<evidence type="ECO:0000259" key="7">
    <source>
        <dbReference type="PROSITE" id="PS51171"/>
    </source>
</evidence>
<dbReference type="GO" id="GO:0004664">
    <property type="term" value="F:prephenate dehydratase activity"/>
    <property type="evidence" value="ECO:0007669"/>
    <property type="project" value="UniProtKB-EC"/>
</dbReference>
<reference evidence="9 10" key="1">
    <citation type="journal article" date="2011" name="Stand. Genomic Sci.">
        <title>Complete genome sequence of the hyperthermophilic chemolithoautotroph Pyrolobus fumarii type strain (1A).</title>
        <authorList>
            <person name="Anderson I."/>
            <person name="Goker M."/>
            <person name="Nolan M."/>
            <person name="Lucas S."/>
            <person name="Hammon N."/>
            <person name="Deshpande S."/>
            <person name="Cheng J.F."/>
            <person name="Tapia R."/>
            <person name="Han C."/>
            <person name="Goodwin L."/>
            <person name="Pitluck S."/>
            <person name="Huntemann M."/>
            <person name="Liolios K."/>
            <person name="Ivanova N."/>
            <person name="Pagani I."/>
            <person name="Mavromatis K."/>
            <person name="Ovchinikova G."/>
            <person name="Pati A."/>
            <person name="Chen A."/>
            <person name="Palaniappan K."/>
            <person name="Land M."/>
            <person name="Hauser L."/>
            <person name="Brambilla E.M."/>
            <person name="Huber H."/>
            <person name="Yasawong M."/>
            <person name="Rohde M."/>
            <person name="Spring S."/>
            <person name="Abt B."/>
            <person name="Sikorski J."/>
            <person name="Wirth R."/>
            <person name="Detter J.C."/>
            <person name="Woyke T."/>
            <person name="Bristow J."/>
            <person name="Eisen J.A."/>
            <person name="Markowitz V."/>
            <person name="Hugenholtz P."/>
            <person name="Kyrpides N.C."/>
            <person name="Klenk H.P."/>
            <person name="Lapidus A."/>
        </authorList>
    </citation>
    <scope>NUCLEOTIDE SEQUENCE [LARGE SCALE GENOMIC DNA]</scope>
    <source>
        <strain evidence="10">DSM 11204 / 1A</strain>
    </source>
</reference>
<evidence type="ECO:0000259" key="8">
    <source>
        <dbReference type="PROSITE" id="PS51671"/>
    </source>
</evidence>